<evidence type="ECO:0000313" key="3">
    <source>
        <dbReference type="Proteomes" id="UP000251211"/>
    </source>
</evidence>
<evidence type="ECO:0000313" key="2">
    <source>
        <dbReference type="EMBL" id="SPZ42472.1"/>
    </source>
</evidence>
<sequence length="135" mass="14384">MPFRLSTSIGEIVGLQSTQRFTQGLDADRHIRGAAGHRSQMRGPERSTLTAAESLGVLSAVRFRHATPDSVGFTRAERVIATLHEHGAGLANLPGLRFAPVTGVAALIVRREEHRQVGTPARGTRLPASGITVGM</sequence>
<organism evidence="2 3">
    <name type="scientific">Rhodococcus wratislaviensis</name>
    <name type="common">Tsukamurella wratislaviensis</name>
    <dbReference type="NCBI Taxonomy" id="44752"/>
    <lineage>
        <taxon>Bacteria</taxon>
        <taxon>Bacillati</taxon>
        <taxon>Actinomycetota</taxon>
        <taxon>Actinomycetes</taxon>
        <taxon>Mycobacteriales</taxon>
        <taxon>Nocardiaceae</taxon>
        <taxon>Rhodococcus</taxon>
    </lineage>
</organism>
<reference evidence="2 3" key="1">
    <citation type="submission" date="2018-06" db="EMBL/GenBank/DDBJ databases">
        <authorList>
            <consortium name="Pathogen Informatics"/>
            <person name="Doyle S."/>
        </authorList>
    </citation>
    <scope>NUCLEOTIDE SEQUENCE [LARGE SCALE GENOMIC DNA]</scope>
    <source>
        <strain evidence="2 3">NCTC13229</strain>
    </source>
</reference>
<feature type="region of interest" description="Disordered" evidence="1">
    <location>
        <begin position="116"/>
        <end position="135"/>
    </location>
</feature>
<comment type="caution">
    <text evidence="2">The sequence shown here is derived from an EMBL/GenBank/DDBJ whole genome shotgun (WGS) entry which is preliminary data.</text>
</comment>
<accession>A0AB38FMW2</accession>
<gene>
    <name evidence="2" type="ORF">NCTC13229_05998</name>
</gene>
<evidence type="ECO:0000256" key="1">
    <source>
        <dbReference type="SAM" id="MobiDB-lite"/>
    </source>
</evidence>
<dbReference type="AlphaFoldDB" id="A0AB38FMW2"/>
<name>A0AB38FMW2_RHOWR</name>
<dbReference type="Proteomes" id="UP000251211">
    <property type="component" value="Unassembled WGS sequence"/>
</dbReference>
<dbReference type="EMBL" id="UAUI01000025">
    <property type="protein sequence ID" value="SPZ42472.1"/>
    <property type="molecule type" value="Genomic_DNA"/>
</dbReference>
<protein>
    <submittedName>
        <fullName evidence="2">Uncharacterized protein</fullName>
    </submittedName>
</protein>
<proteinExistence type="predicted"/>